<reference evidence="5 6" key="1">
    <citation type="submission" date="2018-02" db="EMBL/GenBank/DDBJ databases">
        <title>Insights into the biology of acidophilic members of the Acidiferrobacteraceae family derived from comparative genomic analyses.</title>
        <authorList>
            <person name="Issotta F."/>
            <person name="Thyssen C."/>
            <person name="Mena C."/>
            <person name="Moya A."/>
            <person name="Bellenberg S."/>
            <person name="Sproer C."/>
            <person name="Covarrubias P.C."/>
            <person name="Sand W."/>
            <person name="Quatrini R."/>
            <person name="Vera M."/>
        </authorList>
    </citation>
    <scope>NUCLEOTIDE SEQUENCE [LARGE SCALE GENOMIC DNA]</scope>
    <source>
        <strain evidence="6">m-1</strain>
    </source>
</reference>
<evidence type="ECO:0000256" key="4">
    <source>
        <dbReference type="PIRNR" id="PIRNR006078"/>
    </source>
</evidence>
<organism evidence="5 6">
    <name type="scientific">Acidiferrobacter thiooxydans</name>
    <dbReference type="NCBI Taxonomy" id="163359"/>
    <lineage>
        <taxon>Bacteria</taxon>
        <taxon>Pseudomonadati</taxon>
        <taxon>Pseudomonadota</taxon>
        <taxon>Gammaproteobacteria</taxon>
        <taxon>Acidiferrobacterales</taxon>
        <taxon>Acidiferrobacteraceae</taxon>
        <taxon>Acidiferrobacter</taxon>
    </lineage>
</organism>
<dbReference type="Gene3D" id="3.40.50.10350">
    <property type="entry name" value="Glycerate kinase, domain 1"/>
    <property type="match status" value="1"/>
</dbReference>
<dbReference type="EMBL" id="PSYR01000001">
    <property type="protein sequence ID" value="RCN58747.1"/>
    <property type="molecule type" value="Genomic_DNA"/>
</dbReference>
<name>A0A368HKV1_9GAMM</name>
<dbReference type="AlphaFoldDB" id="A0A368HKV1"/>
<protein>
    <submittedName>
        <fullName evidence="5">Glycerate kinase</fullName>
    </submittedName>
</protein>
<dbReference type="Pfam" id="PF02595">
    <property type="entry name" value="Gly_kinase"/>
    <property type="match status" value="1"/>
</dbReference>
<keyword evidence="3 4" id="KW-0418">Kinase</keyword>
<dbReference type="SUPFAM" id="SSF110738">
    <property type="entry name" value="Glycerate kinase I"/>
    <property type="match status" value="1"/>
</dbReference>
<gene>
    <name evidence="5" type="ORF">C4900_02995</name>
</gene>
<dbReference type="InterPro" id="IPR018197">
    <property type="entry name" value="Glycerate_kinase_RE-like"/>
</dbReference>
<dbReference type="Gene3D" id="3.90.1510.10">
    <property type="entry name" value="Glycerate kinase, domain 2"/>
    <property type="match status" value="1"/>
</dbReference>
<dbReference type="GO" id="GO:0031388">
    <property type="term" value="P:organic acid phosphorylation"/>
    <property type="evidence" value="ECO:0007669"/>
    <property type="project" value="UniProtKB-UniRule"/>
</dbReference>
<dbReference type="RefSeq" id="WP_114282278.1">
    <property type="nucleotide sequence ID" value="NZ_PSYR01000001.1"/>
</dbReference>
<dbReference type="PANTHER" id="PTHR21599:SF0">
    <property type="entry name" value="GLYCERATE KINASE"/>
    <property type="match status" value="1"/>
</dbReference>
<accession>A0A368HKV1</accession>
<evidence type="ECO:0000256" key="1">
    <source>
        <dbReference type="ARBA" id="ARBA00006284"/>
    </source>
</evidence>
<comment type="similarity">
    <text evidence="1 4">Belongs to the glycerate kinase type-1 family.</text>
</comment>
<sequence>MDYTPVVVAPNAFKGTLSPLEAARSMACGVAQACPGRPVRLRPMPDGGDGTLEVLARALKADIRFFDVPDSCGHMRTVPFGLITRRQGAVALIESAQVIGLSGARCPFVTRSTEGLGRLVRHVLDGGVRTIYLGLGGSATCDAGVGLLAALGVRFAGLAHPDLEVLDRIGGVDVRGVDRRLAHTRLLVLTDVVNALAGPSGAALFAAQKGAGPALLADIDRRLRHAADRLEAAFAVSVRGRPGSGAAGGLGFACALLGARLVPGAAMIARLTGLSAAIETAGLVLTGEGACDAQTVYGKGPQLVAAYARRFGRPVYLVCGRIDDSFAPVAGQFARCASLPPGRSAAQALTAAVAALLTA</sequence>
<dbReference type="InterPro" id="IPR004381">
    <property type="entry name" value="Glycerate_kinase"/>
</dbReference>
<evidence type="ECO:0000256" key="2">
    <source>
        <dbReference type="ARBA" id="ARBA00022679"/>
    </source>
</evidence>
<dbReference type="OrthoDB" id="9774290at2"/>
<keyword evidence="2 4" id="KW-0808">Transferase</keyword>
<comment type="caution">
    <text evidence="5">The sequence shown here is derived from an EMBL/GenBank/DDBJ whole genome shotgun (WGS) entry which is preliminary data.</text>
</comment>
<dbReference type="NCBIfam" id="TIGR00045">
    <property type="entry name" value="glycerate kinase"/>
    <property type="match status" value="1"/>
</dbReference>
<dbReference type="PANTHER" id="PTHR21599">
    <property type="entry name" value="GLYCERATE KINASE"/>
    <property type="match status" value="1"/>
</dbReference>
<dbReference type="InterPro" id="IPR036129">
    <property type="entry name" value="Glycerate_kinase_sf"/>
</dbReference>
<dbReference type="GO" id="GO:0008887">
    <property type="term" value="F:glycerate kinase activity"/>
    <property type="evidence" value="ECO:0007669"/>
    <property type="project" value="UniProtKB-UniRule"/>
</dbReference>
<dbReference type="Proteomes" id="UP000253250">
    <property type="component" value="Unassembled WGS sequence"/>
</dbReference>
<proteinExistence type="inferred from homology"/>
<evidence type="ECO:0000256" key="3">
    <source>
        <dbReference type="ARBA" id="ARBA00022777"/>
    </source>
</evidence>
<keyword evidence="6" id="KW-1185">Reference proteome</keyword>
<dbReference type="InterPro" id="IPR018193">
    <property type="entry name" value="Glyc_kinase_flavodox-like_fold"/>
</dbReference>
<evidence type="ECO:0000313" key="6">
    <source>
        <dbReference type="Proteomes" id="UP000253250"/>
    </source>
</evidence>
<evidence type="ECO:0000313" key="5">
    <source>
        <dbReference type="EMBL" id="RCN58747.1"/>
    </source>
</evidence>
<dbReference type="PIRSF" id="PIRSF006078">
    <property type="entry name" value="GlxK"/>
    <property type="match status" value="1"/>
</dbReference>